<name>A0A268EH26_9BACL</name>
<proteinExistence type="predicted"/>
<dbReference type="Proteomes" id="UP000215596">
    <property type="component" value="Unassembled WGS sequence"/>
</dbReference>
<comment type="caution">
    <text evidence="1">The sequence shown here is derived from an EMBL/GenBank/DDBJ whole genome shotgun (WGS) entry which is preliminary data.</text>
</comment>
<reference evidence="1 2" key="1">
    <citation type="submission" date="2017-07" db="EMBL/GenBank/DDBJ databases">
        <title>Isolation and whole genome analysis of endospore-forming bacteria from heroin.</title>
        <authorList>
            <person name="Kalinowski J."/>
            <person name="Ahrens B."/>
            <person name="Al-Dilaimi A."/>
            <person name="Winkler A."/>
            <person name="Wibberg D."/>
            <person name="Schleenbecker U."/>
            <person name="Ruckert C."/>
            <person name="Wolfel R."/>
            <person name="Grass G."/>
        </authorList>
    </citation>
    <scope>NUCLEOTIDE SEQUENCE [LARGE SCALE GENOMIC DNA]</scope>
    <source>
        <strain evidence="1 2">7537-G1</strain>
    </source>
</reference>
<dbReference type="OrthoDB" id="2886756at2"/>
<evidence type="ECO:0000313" key="1">
    <source>
        <dbReference type="EMBL" id="PAD72447.1"/>
    </source>
</evidence>
<dbReference type="EMBL" id="NPBY01000079">
    <property type="protein sequence ID" value="PAD72447.1"/>
    <property type="molecule type" value="Genomic_DNA"/>
</dbReference>
<evidence type="ECO:0000313" key="2">
    <source>
        <dbReference type="Proteomes" id="UP000215596"/>
    </source>
</evidence>
<accession>A0A268EH26</accession>
<dbReference type="RefSeq" id="WP_095267646.1">
    <property type="nucleotide sequence ID" value="NZ_NPBY01000079.1"/>
</dbReference>
<sequence>MAITVIEADTYIDANCIDIEDWTDCDVAKKQRILTVAERTLTYKFPKYTIPAAAVYEFANELAIAFNDTNRLQMQGVASFGLTGVANFTFKDWAKSGLTAWIPDSALDIIGDANGGIKLGRRSLKWVTM</sequence>
<protein>
    <submittedName>
        <fullName evidence="1">Uncharacterized protein</fullName>
    </submittedName>
</protein>
<dbReference type="AlphaFoldDB" id="A0A268EH26"/>
<gene>
    <name evidence="1" type="ORF">CHH67_22675</name>
</gene>
<organism evidence="1 2">
    <name type="scientific">Paenibacillus campinasensis</name>
    <dbReference type="NCBI Taxonomy" id="66347"/>
    <lineage>
        <taxon>Bacteria</taxon>
        <taxon>Bacillati</taxon>
        <taxon>Bacillota</taxon>
        <taxon>Bacilli</taxon>
        <taxon>Bacillales</taxon>
        <taxon>Paenibacillaceae</taxon>
        <taxon>Paenibacillus</taxon>
    </lineage>
</organism>